<feature type="compositionally biased region" description="Basic residues" evidence="4">
    <location>
        <begin position="82"/>
        <end position="101"/>
    </location>
</feature>
<protein>
    <submittedName>
        <fullName evidence="6">Protein NRDE2 homolog</fullName>
    </submittedName>
</protein>
<dbReference type="PANTHER" id="PTHR13471">
    <property type="entry name" value="TETRATRICOPEPTIDE-LIKE HELICAL"/>
    <property type="match status" value="1"/>
</dbReference>
<dbReference type="SUPFAM" id="SSF48452">
    <property type="entry name" value="TPR-like"/>
    <property type="match status" value="1"/>
</dbReference>
<dbReference type="InterPro" id="IPR011990">
    <property type="entry name" value="TPR-like_helical_dom_sf"/>
</dbReference>
<dbReference type="PANTHER" id="PTHR13471:SF0">
    <property type="entry name" value="NUCLEAR EXOSOME REGULATOR NRDE2"/>
    <property type="match status" value="1"/>
</dbReference>
<evidence type="ECO:0000313" key="6">
    <source>
        <dbReference type="RefSeq" id="XP_022332210.1"/>
    </source>
</evidence>
<dbReference type="Gene3D" id="1.25.40.10">
    <property type="entry name" value="Tetratricopeptide repeat domain"/>
    <property type="match status" value="1"/>
</dbReference>
<comment type="subcellular location">
    <subcellularLocation>
        <location evidence="1">Nucleus</location>
    </subcellularLocation>
</comment>
<proteinExistence type="inferred from homology"/>
<dbReference type="CDD" id="cd22200">
    <property type="entry name" value="NRDE2_MID"/>
    <property type="match status" value="1"/>
</dbReference>
<dbReference type="Pfam" id="PF08424">
    <property type="entry name" value="NRDE-2"/>
    <property type="match status" value="1"/>
</dbReference>
<dbReference type="GO" id="GO:0031048">
    <property type="term" value="P:regulatory ncRNA-mediated heterochromatin formation"/>
    <property type="evidence" value="ECO:0007669"/>
    <property type="project" value="TreeGrafter"/>
</dbReference>
<keyword evidence="3" id="KW-0539">Nucleus</keyword>
<gene>
    <name evidence="6" type="primary">LOC111129948</name>
</gene>
<dbReference type="GO" id="GO:0071013">
    <property type="term" value="C:catalytic step 2 spliceosome"/>
    <property type="evidence" value="ECO:0007669"/>
    <property type="project" value="TreeGrafter"/>
</dbReference>
<evidence type="ECO:0000256" key="4">
    <source>
        <dbReference type="SAM" id="MobiDB-lite"/>
    </source>
</evidence>
<evidence type="ECO:0000256" key="1">
    <source>
        <dbReference type="ARBA" id="ARBA00004123"/>
    </source>
</evidence>
<organism evidence="5 6">
    <name type="scientific">Crassostrea virginica</name>
    <name type="common">Eastern oyster</name>
    <dbReference type="NCBI Taxonomy" id="6565"/>
    <lineage>
        <taxon>Eukaryota</taxon>
        <taxon>Metazoa</taxon>
        <taxon>Spiralia</taxon>
        <taxon>Lophotrochozoa</taxon>
        <taxon>Mollusca</taxon>
        <taxon>Bivalvia</taxon>
        <taxon>Autobranchia</taxon>
        <taxon>Pteriomorphia</taxon>
        <taxon>Ostreida</taxon>
        <taxon>Ostreoidea</taxon>
        <taxon>Ostreidae</taxon>
        <taxon>Crassostrea</taxon>
    </lineage>
</organism>
<reference evidence="6" key="1">
    <citation type="submission" date="2025-08" db="UniProtKB">
        <authorList>
            <consortium name="RefSeq"/>
        </authorList>
    </citation>
    <scope>IDENTIFICATION</scope>
    <source>
        <tissue evidence="6">Whole sample</tissue>
    </source>
</reference>
<keyword evidence="5" id="KW-1185">Reference proteome</keyword>
<dbReference type="AlphaFoldDB" id="A0A8B8DWD1"/>
<evidence type="ECO:0000256" key="2">
    <source>
        <dbReference type="ARBA" id="ARBA00009265"/>
    </source>
</evidence>
<dbReference type="KEGG" id="cvn:111129948"/>
<dbReference type="GO" id="GO:1902369">
    <property type="term" value="P:negative regulation of RNA catabolic process"/>
    <property type="evidence" value="ECO:0007669"/>
    <property type="project" value="TreeGrafter"/>
</dbReference>
<accession>A0A8B8DWD1</accession>
<evidence type="ECO:0000256" key="3">
    <source>
        <dbReference type="ARBA" id="ARBA00023242"/>
    </source>
</evidence>
<dbReference type="RefSeq" id="XP_022332210.1">
    <property type="nucleotide sequence ID" value="XM_022476502.1"/>
</dbReference>
<feature type="region of interest" description="Disordered" evidence="4">
    <location>
        <begin position="63"/>
        <end position="117"/>
    </location>
</feature>
<dbReference type="GeneID" id="111129948"/>
<evidence type="ECO:0000313" key="5">
    <source>
        <dbReference type="Proteomes" id="UP000694844"/>
    </source>
</evidence>
<dbReference type="InterPro" id="IPR013633">
    <property type="entry name" value="NRDE-2"/>
</dbReference>
<name>A0A8B8DWD1_CRAVI</name>
<comment type="similarity">
    <text evidence="2">Belongs to the NRDE2 family.</text>
</comment>
<dbReference type="Proteomes" id="UP000694844">
    <property type="component" value="Chromosome 4"/>
</dbReference>
<sequence length="1114" mass="129566">MNPLFPVSTTNSLFPVSLCSNDTASVTNPPEVKLDWLQNKSFTNIPCEVQKLQEQKEDSTLIQEIPEFSDENSDNNEEKTESRKRKKKKKHKHKNKKKKSSKREISRSPSPTVKMKPRIMENQGNKVFIEELPYLEPEDAFRIDRKSNIHNWKYESLYKGHIASFSNLFQYTLGGETILKGGETTMKDSKRKSKEKMKRYFSRENKVLTSQAPLSHLLPKKVPDNSPSDFLSVPLETHSNENSSGKHVGVDVREKLMDENTSHYIRGEGVAKEEKNICLTETEQRLNRKTAEFNSRTRTEPHNIDMWLQFIEFQDFLFKYPESEGHFKITKAAVMEKKIAIMRKAMEVNPGNITLKLEYLQLCRGAMEAEEVNKEMEDLIFHNPTNITLWSQYLMFNQSRLVSFSVSRMCKVYQKCISTLVKYQEGSLQTHTLPENLSSEILGIFVKLCMFLKEAGHKERAVAAFQALIELNVFCPERLKSADRTDKIIILESFWDSGVPRFGEEGAKGWSFWMDNKDLLPSESERSWKEPLVDTEEQTILQGKHAKWETWIQIETLRESVHWLPWKPNLSEGETMDDCEDVDRLVLFEDVSHFLFCVPEDMRYRLLSEFLTFLGFESYLLRDAEQENSKMMQIIDIFGLEDLKKSSFQEEKEFLHKFIGNIIQQGLVKFQGVHHTKLTTLLLRFQARNENSENTGFKKFKKTARNILKDPQNRNSKTVWLEYCHLLSNLGGQGDAVEVLETAIPMLCINNTVEKECVPAFYKNLVENILKIPVDNDMFKFSKKTVMINAELVKKCVHVLSCFCDSRHGDLKNLESTTAVIKLKSRKKLEELLNSLLQDYEKDTKRSEEEWMCFLATSQCCALFEYVFSDLNLDSALCVLNKAQCKFFTLSGAHTEDKDVNQKLDHCLEQIFQYKIRIIHYHMSVHHSSLSPLRETVEAALEIFPDHVYFLNVFTELEKGCMVFGRIDRFFGHYIGRVSSPVLTLFAVASLIQRQKQRMDLIYGDIETPQSFMSCNGLMNKIRSYLDKSLENPKTQHCSFLWNVYLYCERNYGQNERAGGLFYRSLQMCPWVKDLYLDGVNIFKDSKLEEITDLMLEKEIRVQIPLEEIDILQS</sequence>
<dbReference type="OrthoDB" id="297219at2759"/>